<feature type="compositionally biased region" description="Basic and acidic residues" evidence="1">
    <location>
        <begin position="48"/>
        <end position="59"/>
    </location>
</feature>
<reference evidence="4" key="1">
    <citation type="submission" date="2023-03" db="EMBL/GenBank/DDBJ databases">
        <authorList>
            <person name="Shen W."/>
            <person name="Cai J."/>
        </authorList>
    </citation>
    <scope>NUCLEOTIDE SEQUENCE</scope>
    <source>
        <strain evidence="4">P66-3</strain>
    </source>
</reference>
<dbReference type="Gene3D" id="3.40.50.410">
    <property type="entry name" value="von Willebrand factor, type A domain"/>
    <property type="match status" value="1"/>
</dbReference>
<sequence>MKGSKITKKFFLLLMTMLMIFPMNLVQAAIQGLEDSSEKIAVVNAEVDENKETDSKEEATDSTEEDIQTKKDESKEKENTNEDPEKNLKEDEKEIDPTEEAEEFKNIPDITPAAINFPHRIDNNIQAAEEEVVYNKSAKSNGDGTYQITLESYAKGESIKSTIEKVVPTDIVMVIDESGSMNTLDMNQPLSTTEPKKRSNRLNYSDRGQLFYKKEVEGSIVGSYKEVFIEREVTSGNSSYSYYYLNEKDERVYLKDSNNNPSTGDYTEFDVAFYSTSNIKKVSNMTVLKAVLETMVDQLASDARKNDVNHRVAMVGFSYVNQTRLFVNREGVHLGGGQESRPGNDIQPFHYRNAYEDMNTWSGLANVKWNIEQLNGRGGTFINTGNMVGNKVFEYNPIPRGEDRNRVYIVFTDGVPGAYAALNRYNQYTEQAAIEQANIAKSRHNASVYTVGVFEKANQESPGRPYEDRGRREAPTYEWANWFMHAMSSNNGRLPNPQEKSYYLSARDGDRLLESFLEIVQDVESSKTEITLNEDTTIRDRIPAYFDLDESSVTVQKKEFKGQSEEDEKNEANWEKTDTPPSINIQTEGDEIIVSGFDYSSNYVGPRTVDGNTVYEGSKLEITFNITPNSKFLGGNNVPTNVDAGIYKEKESEKPLYVFDKPKVDVPIKDFDVQVEDKNIYLNSSLDGEQLKNDAKVTFNQGTNQEFTLDLSKASDETHPYGLDETWQNEFVNISHDLVELDENGEVKTDQDGNPIIIEETDFKNLRNDSKYTVSVTISPKEEAATDEPALAKEKNDSGDIHVFKPIITYTDGSVYYGENTIDNFENYRLDEGQEKWLWIDEEENKVFSTDVTMNDPTIPNLVYEENYVKDSDNLDGKVNTKNDMYLKSTIKIDDMDISDDVYFEHECGVLDDCSFDPEKGQFMIHVKTVTLDIEKRGGKVKDPYVFSILRADLDAENYEDYTEAAIVRTRNLDGSDSITIKQLPVGKYKVIENTDWSWRYNPTYQAERYTTADKKKEESALGDQMVELTPSYDLGKVSVENTKDPEKDNWLSGFSDLISNIFGEAQKIGNNEDGGGSS</sequence>
<protein>
    <recommendedName>
        <fullName evidence="3">VWFA domain-containing protein</fullName>
    </recommendedName>
</protein>
<dbReference type="Proteomes" id="UP001181046">
    <property type="component" value="Unassembled WGS sequence"/>
</dbReference>
<feature type="domain" description="VWFA" evidence="3">
    <location>
        <begin position="268"/>
        <end position="520"/>
    </location>
</feature>
<gene>
    <name evidence="4" type="ORF">P7H27_12970</name>
</gene>
<dbReference type="EMBL" id="JARQAJ010000011">
    <property type="protein sequence ID" value="MDT2760665.1"/>
    <property type="molecule type" value="Genomic_DNA"/>
</dbReference>
<dbReference type="InterPro" id="IPR002035">
    <property type="entry name" value="VWF_A"/>
</dbReference>
<comment type="caution">
    <text evidence="4">The sequence shown here is derived from an EMBL/GenBank/DDBJ whole genome shotgun (WGS) entry which is preliminary data.</text>
</comment>
<feature type="compositionally biased region" description="Basic and acidic residues" evidence="1">
    <location>
        <begin position="67"/>
        <end position="96"/>
    </location>
</feature>
<name>A0ABU3FDA2_9ENTE</name>
<evidence type="ECO:0000313" key="4">
    <source>
        <dbReference type="EMBL" id="MDT2760665.1"/>
    </source>
</evidence>
<proteinExistence type="predicted"/>
<dbReference type="SUPFAM" id="SSF53300">
    <property type="entry name" value="vWA-like"/>
    <property type="match status" value="1"/>
</dbReference>
<feature type="compositionally biased region" description="Basic and acidic residues" evidence="1">
    <location>
        <begin position="556"/>
        <end position="578"/>
    </location>
</feature>
<feature type="signal peptide" evidence="2">
    <location>
        <begin position="1"/>
        <end position="28"/>
    </location>
</feature>
<evidence type="ECO:0000313" key="5">
    <source>
        <dbReference type="Proteomes" id="UP001181046"/>
    </source>
</evidence>
<evidence type="ECO:0000256" key="2">
    <source>
        <dbReference type="SAM" id="SignalP"/>
    </source>
</evidence>
<feature type="region of interest" description="Disordered" evidence="1">
    <location>
        <begin position="45"/>
        <end position="106"/>
    </location>
</feature>
<keyword evidence="2" id="KW-0732">Signal</keyword>
<dbReference type="InterPro" id="IPR036465">
    <property type="entry name" value="vWFA_dom_sf"/>
</dbReference>
<keyword evidence="5" id="KW-1185">Reference proteome</keyword>
<accession>A0ABU3FDA2</accession>
<feature type="chain" id="PRO_5045056724" description="VWFA domain-containing protein" evidence="2">
    <location>
        <begin position="29"/>
        <end position="1079"/>
    </location>
</feature>
<evidence type="ECO:0000259" key="3">
    <source>
        <dbReference type="PROSITE" id="PS50234"/>
    </source>
</evidence>
<feature type="region of interest" description="Disordered" evidence="1">
    <location>
        <begin position="556"/>
        <end position="583"/>
    </location>
</feature>
<organism evidence="4 5">
    <name type="scientific">Enterococcus xiangfangensis</name>
    <dbReference type="NCBI Taxonomy" id="1296537"/>
    <lineage>
        <taxon>Bacteria</taxon>
        <taxon>Bacillati</taxon>
        <taxon>Bacillota</taxon>
        <taxon>Bacilli</taxon>
        <taxon>Lactobacillales</taxon>
        <taxon>Enterococcaceae</taxon>
        <taxon>Enterococcus</taxon>
    </lineage>
</organism>
<dbReference type="RefSeq" id="WP_311830518.1">
    <property type="nucleotide sequence ID" value="NZ_JARQAJ010000011.1"/>
</dbReference>
<dbReference type="PROSITE" id="PS50234">
    <property type="entry name" value="VWFA"/>
    <property type="match status" value="1"/>
</dbReference>
<evidence type="ECO:0000256" key="1">
    <source>
        <dbReference type="SAM" id="MobiDB-lite"/>
    </source>
</evidence>